<reference evidence="2 3" key="1">
    <citation type="journal article" date="2018" name="PLoS Pathog.">
        <title>Evolution of structural diversity of trichothecenes, a family of toxins produced by plant pathogenic and entomopathogenic fungi.</title>
        <authorList>
            <person name="Proctor R.H."/>
            <person name="McCormick S.P."/>
            <person name="Kim H.S."/>
            <person name="Cardoza R.E."/>
            <person name="Stanley A.M."/>
            <person name="Lindo L."/>
            <person name="Kelly A."/>
            <person name="Brown D.W."/>
            <person name="Lee T."/>
            <person name="Vaughan M.M."/>
            <person name="Alexander N.J."/>
            <person name="Busman M."/>
            <person name="Gutierrez S."/>
        </authorList>
    </citation>
    <scope>NUCLEOTIDE SEQUENCE [LARGE SCALE GENOMIC DNA]</scope>
    <source>
        <strain evidence="2 3">NRRL 20695</strain>
    </source>
</reference>
<comment type="caution">
    <text evidence="2">The sequence shown here is derived from an EMBL/GenBank/DDBJ whole genome shotgun (WGS) entry which is preliminary data.</text>
</comment>
<gene>
    <name evidence="2" type="ORF">FLONG3_5428</name>
</gene>
<dbReference type="STRING" id="694270.A0A395SV14"/>
<accession>A0A395SV14</accession>
<proteinExistence type="predicted"/>
<sequence>MADFADDIHGFISQHNARKRLQPSQYPFTPAPPGYYPSTLMFSEEDANSPPTQSVSMSNASSSTYMSSCFDAPTPQTSSNHTEPPPPPAFIQYQQISVPSSSLVCEFVRYTGCNATFDPNDEGGWIEHIVTFHLGNVFPAVCVCWFCDREFMASSYNQSDTEACYQKRMHHIAKHFRRGVTERQIRPDFYLLDHLHNYGLINEETFQREKMHHEAPQMSGLHPAGWRPEQRPVQDQIEISRSRHRGSSTRNRASQRYYR</sequence>
<dbReference type="Proteomes" id="UP000266234">
    <property type="component" value="Unassembled WGS sequence"/>
</dbReference>
<dbReference type="AlphaFoldDB" id="A0A395SV14"/>
<organism evidence="2 3">
    <name type="scientific">Fusarium longipes</name>
    <dbReference type="NCBI Taxonomy" id="694270"/>
    <lineage>
        <taxon>Eukaryota</taxon>
        <taxon>Fungi</taxon>
        <taxon>Dikarya</taxon>
        <taxon>Ascomycota</taxon>
        <taxon>Pezizomycotina</taxon>
        <taxon>Sordariomycetes</taxon>
        <taxon>Hypocreomycetidae</taxon>
        <taxon>Hypocreales</taxon>
        <taxon>Nectriaceae</taxon>
        <taxon>Fusarium</taxon>
    </lineage>
</organism>
<dbReference type="EMBL" id="PXOG01000118">
    <property type="protein sequence ID" value="RGP76037.1"/>
    <property type="molecule type" value="Genomic_DNA"/>
</dbReference>
<evidence type="ECO:0000313" key="2">
    <source>
        <dbReference type="EMBL" id="RGP76037.1"/>
    </source>
</evidence>
<feature type="region of interest" description="Disordered" evidence="1">
    <location>
        <begin position="39"/>
        <end position="60"/>
    </location>
</feature>
<feature type="compositionally biased region" description="Polar residues" evidence="1">
    <location>
        <begin position="248"/>
        <end position="259"/>
    </location>
</feature>
<name>A0A395SV14_9HYPO</name>
<feature type="region of interest" description="Disordered" evidence="1">
    <location>
        <begin position="236"/>
        <end position="259"/>
    </location>
</feature>
<evidence type="ECO:0000313" key="3">
    <source>
        <dbReference type="Proteomes" id="UP000266234"/>
    </source>
</evidence>
<protein>
    <submittedName>
        <fullName evidence="2">Uncharacterized protein</fullName>
    </submittedName>
</protein>
<dbReference type="OrthoDB" id="409136at2759"/>
<keyword evidence="3" id="KW-1185">Reference proteome</keyword>
<evidence type="ECO:0000256" key="1">
    <source>
        <dbReference type="SAM" id="MobiDB-lite"/>
    </source>
</evidence>